<reference evidence="3" key="1">
    <citation type="submission" date="2017-04" db="EMBL/GenBank/DDBJ databases">
        <title>Function of individual gut microbiota members based on whole genome sequencing of pure cultures obtained from chicken caecum.</title>
        <authorList>
            <person name="Medvecky M."/>
            <person name="Cejkova D."/>
            <person name="Polansky O."/>
            <person name="Karasova D."/>
            <person name="Kubasova T."/>
            <person name="Cizek A."/>
            <person name="Rychlik I."/>
        </authorList>
    </citation>
    <scope>NUCLEOTIDE SEQUENCE [LARGE SCALE GENOMIC DNA]</scope>
    <source>
        <strain evidence="3">An178</strain>
    </source>
</reference>
<organism evidence="2 3">
    <name type="scientific">Faecalitalea cylindroides</name>
    <dbReference type="NCBI Taxonomy" id="39483"/>
    <lineage>
        <taxon>Bacteria</taxon>
        <taxon>Bacillati</taxon>
        <taxon>Bacillota</taxon>
        <taxon>Erysipelotrichia</taxon>
        <taxon>Erysipelotrichales</taxon>
        <taxon>Erysipelotrichaceae</taxon>
        <taxon>Faecalitalea</taxon>
    </lineage>
</organism>
<keyword evidence="1" id="KW-0812">Transmembrane</keyword>
<dbReference type="AlphaFoldDB" id="A0A1Y4LPR5"/>
<protein>
    <recommendedName>
        <fullName evidence="4">TIGR02206 family membrane protein</fullName>
    </recommendedName>
</protein>
<dbReference type="Pfam" id="PF14808">
    <property type="entry name" value="TMEM164"/>
    <property type="match status" value="1"/>
</dbReference>
<dbReference type="EMBL" id="NFKM01000016">
    <property type="protein sequence ID" value="OUP58683.1"/>
    <property type="molecule type" value="Genomic_DNA"/>
</dbReference>
<proteinExistence type="predicted"/>
<keyword evidence="3" id="KW-1185">Reference proteome</keyword>
<evidence type="ECO:0000313" key="3">
    <source>
        <dbReference type="Proteomes" id="UP000195447"/>
    </source>
</evidence>
<comment type="caution">
    <text evidence="2">The sequence shown here is derived from an EMBL/GenBank/DDBJ whole genome shotgun (WGS) entry which is preliminary data.</text>
</comment>
<dbReference type="RefSeq" id="WP_087158928.1">
    <property type="nucleotide sequence ID" value="NZ_JBKWSK010000004.1"/>
</dbReference>
<feature type="transmembrane region" description="Helical" evidence="1">
    <location>
        <begin position="211"/>
        <end position="238"/>
    </location>
</feature>
<sequence length="255" mass="29858">MDFFGYYTIDNPAKHPFMMFSTTHLLFIILIICCLYLGLKVSKDYPEEKIKKIEKIVSASLIFGEFIYYIWNIFKCPYPIFTEILPLHLCSICIWTSFLAFWLDNEKLRHFIAVNNMLGALIALCYPATVASINQTFSYRVIYFFISHGTITFMGVMQLRQLKSLSFQDLKFNIPLLAFLTTIAMGVNYFLHSDYLFVGFPSSIPIIQMIYNFVGILFYLPVAILIFSILEILMLFILKNILQFIYHRQRNIILN</sequence>
<feature type="transmembrane region" description="Helical" evidence="1">
    <location>
        <begin position="57"/>
        <end position="74"/>
    </location>
</feature>
<gene>
    <name evidence="2" type="ORF">B5F14_07945</name>
</gene>
<feature type="transmembrane region" description="Helical" evidence="1">
    <location>
        <begin position="110"/>
        <end position="129"/>
    </location>
</feature>
<evidence type="ECO:0000256" key="1">
    <source>
        <dbReference type="SAM" id="Phobius"/>
    </source>
</evidence>
<feature type="transmembrane region" description="Helical" evidence="1">
    <location>
        <begin position="141"/>
        <end position="160"/>
    </location>
</feature>
<accession>A0A1Y4LPR5</accession>
<feature type="transmembrane region" description="Helical" evidence="1">
    <location>
        <begin position="172"/>
        <end position="191"/>
    </location>
</feature>
<feature type="transmembrane region" description="Helical" evidence="1">
    <location>
        <begin position="80"/>
        <end position="103"/>
    </location>
</feature>
<name>A0A1Y4LPR5_9FIRM</name>
<evidence type="ECO:0008006" key="4">
    <source>
        <dbReference type="Google" id="ProtNLM"/>
    </source>
</evidence>
<evidence type="ECO:0000313" key="2">
    <source>
        <dbReference type="EMBL" id="OUP58683.1"/>
    </source>
</evidence>
<feature type="transmembrane region" description="Helical" evidence="1">
    <location>
        <begin position="17"/>
        <end position="37"/>
    </location>
</feature>
<keyword evidence="1" id="KW-1133">Transmembrane helix</keyword>
<dbReference type="Proteomes" id="UP000195447">
    <property type="component" value="Unassembled WGS sequence"/>
</dbReference>
<keyword evidence="1" id="KW-0472">Membrane</keyword>